<evidence type="ECO:0000313" key="4">
    <source>
        <dbReference type="Proteomes" id="UP000295794"/>
    </source>
</evidence>
<gene>
    <name evidence="1" type="primary">ydgA_1</name>
    <name evidence="2" type="ORF">EV682_101204</name>
    <name evidence="1" type="ORF">NCTC11159_00223</name>
</gene>
<reference evidence="2 4" key="2">
    <citation type="submission" date="2019-03" db="EMBL/GenBank/DDBJ databases">
        <title>Genomic Encyclopedia of Type Strains, Phase IV (KMG-IV): sequencing the most valuable type-strain genomes for metagenomic binning, comparative biology and taxonomic classification.</title>
        <authorList>
            <person name="Goeker M."/>
        </authorList>
    </citation>
    <scope>NUCLEOTIDE SEQUENCE [LARGE SCALE GENOMIC DNA]</scope>
    <source>
        <strain evidence="2 4">DSM 3764</strain>
    </source>
</reference>
<evidence type="ECO:0000313" key="1">
    <source>
        <dbReference type="EMBL" id="STQ89210.1"/>
    </source>
</evidence>
<dbReference type="Pfam" id="PF06097">
    <property type="entry name" value="DUF945"/>
    <property type="match status" value="1"/>
</dbReference>
<dbReference type="AlphaFoldDB" id="A0A377Q3A9"/>
<name>A0A377Q3A9_9NEIS</name>
<protein>
    <submittedName>
        <fullName evidence="1">Bacterial protein of uncharacterized function (DUF945)</fullName>
    </submittedName>
    <submittedName>
        <fullName evidence="2">Uncharacterized protein YdgA (DUF945 family)</fullName>
    </submittedName>
</protein>
<dbReference type="InterPro" id="IPR010352">
    <property type="entry name" value="DUF945"/>
</dbReference>
<proteinExistence type="predicted"/>
<dbReference type="Proteomes" id="UP000295794">
    <property type="component" value="Unassembled WGS sequence"/>
</dbReference>
<evidence type="ECO:0000313" key="2">
    <source>
        <dbReference type="EMBL" id="TCU90183.1"/>
    </source>
</evidence>
<sequence>MSETMVKRKVLLGSAITAAILSTAYIGGAYVAGKAAEKTLQKQHEWLSSLPYFIVKNREYQPGWFSSNEKTTLLLNPELYRFFIERAGTELPKFEVTYTQHIKHGPFPLLSSFNLRPYKAVVESEFVFSPETQKFLTQFFGTQKPIHIENRIGFNDDGVISVKVPSFDYEEAISGVKAKWKGFDATLNYGGDFNSVKLIANAPGLSGEAKGKLSFAFNDLSFGFDHIRGKTGVMLGTTNANLAGFNMQLSEGTPIKLKLENLKYAGNIAEDGEYINGGANINLARLILDDQPYGPAELQATASHLHGPTLAKLADEFTALQKKQLKRDEFSGELVKLVKTHGMPLLTHDPLLAIKKFDVKLPDGSIRFTTEVGLKGFKPEDLDKPVEFVSKLHARADFSVPRKVIETMVMWQARNMFGGPDSGVAADDLDYLAGQFVEGQINKLTDQNLIRSENGLLSAKASLEKGAFTLNGINVPLPWQQPAESVNEQ</sequence>
<dbReference type="Proteomes" id="UP000255108">
    <property type="component" value="Unassembled WGS sequence"/>
</dbReference>
<dbReference type="EMBL" id="UGHR01000001">
    <property type="protein sequence ID" value="STQ89210.1"/>
    <property type="molecule type" value="Genomic_DNA"/>
</dbReference>
<dbReference type="EMBL" id="SMBT01000001">
    <property type="protein sequence ID" value="TCU90183.1"/>
    <property type="molecule type" value="Genomic_DNA"/>
</dbReference>
<accession>A0A377Q3A9</accession>
<evidence type="ECO:0000313" key="3">
    <source>
        <dbReference type="Proteomes" id="UP000255108"/>
    </source>
</evidence>
<dbReference type="OrthoDB" id="8523324at2"/>
<reference evidence="1 3" key="1">
    <citation type="submission" date="2018-06" db="EMBL/GenBank/DDBJ databases">
        <authorList>
            <consortium name="Pathogen Informatics"/>
            <person name="Doyle S."/>
        </authorList>
    </citation>
    <scope>NUCLEOTIDE SEQUENCE [LARGE SCALE GENOMIC DNA]</scope>
    <source>
        <strain evidence="1 3">NCTC11159</strain>
    </source>
</reference>
<organism evidence="1 3">
    <name type="scientific">Iodobacter fluviatilis</name>
    <dbReference type="NCBI Taxonomy" id="537"/>
    <lineage>
        <taxon>Bacteria</taxon>
        <taxon>Pseudomonadati</taxon>
        <taxon>Pseudomonadota</taxon>
        <taxon>Betaproteobacteria</taxon>
        <taxon>Neisseriales</taxon>
        <taxon>Chitinibacteraceae</taxon>
        <taxon>Iodobacter</taxon>
    </lineage>
</organism>
<dbReference type="RefSeq" id="WP_115225688.1">
    <property type="nucleotide sequence ID" value="NZ_CAWOLO010000001.1"/>
</dbReference>
<keyword evidence="4" id="KW-1185">Reference proteome</keyword>